<accession>A0ABW3F871</accession>
<dbReference type="EMBL" id="JBHTKB010000003">
    <property type="protein sequence ID" value="MFD0914661.1"/>
    <property type="molecule type" value="Genomic_DNA"/>
</dbReference>
<keyword evidence="3" id="KW-1185">Reference proteome</keyword>
<evidence type="ECO:0000256" key="1">
    <source>
        <dbReference type="SAM" id="SignalP"/>
    </source>
</evidence>
<protein>
    <submittedName>
        <fullName evidence="2">Uncharacterized protein</fullName>
    </submittedName>
</protein>
<organism evidence="2 3">
    <name type="scientific">Methylophilus luteus</name>
    <dbReference type="NCBI Taxonomy" id="640108"/>
    <lineage>
        <taxon>Bacteria</taxon>
        <taxon>Pseudomonadati</taxon>
        <taxon>Pseudomonadota</taxon>
        <taxon>Betaproteobacteria</taxon>
        <taxon>Nitrosomonadales</taxon>
        <taxon>Methylophilaceae</taxon>
        <taxon>Methylophilus</taxon>
    </lineage>
</organism>
<sequence length="198" mass="21905">MRLLLFASITMLLTLSSLTFAGDYVSADQAIKQPAVIPAPVQAYLAKEIASGFAECKAQAADIRLAFEAKIVDLNSSVQALVVKPRSRCFCSSDACPMWVFAAAPAPDPKVAKLIFESPMAGLLSFSDRKTRGYPDIKVSGGLLSHGYEVRYVWDGAEYQEIYNQVWVWNAERECNEAEIEELKDGKWIKTSNECLKI</sequence>
<reference evidence="3" key="1">
    <citation type="journal article" date="2019" name="Int. J. Syst. Evol. Microbiol.">
        <title>The Global Catalogue of Microorganisms (GCM) 10K type strain sequencing project: providing services to taxonomists for standard genome sequencing and annotation.</title>
        <authorList>
            <consortium name="The Broad Institute Genomics Platform"/>
            <consortium name="The Broad Institute Genome Sequencing Center for Infectious Disease"/>
            <person name="Wu L."/>
            <person name="Ma J."/>
        </authorList>
    </citation>
    <scope>NUCLEOTIDE SEQUENCE [LARGE SCALE GENOMIC DNA]</scope>
    <source>
        <strain evidence="3">CCUG 58412</strain>
    </source>
</reference>
<evidence type="ECO:0000313" key="3">
    <source>
        <dbReference type="Proteomes" id="UP001597128"/>
    </source>
</evidence>
<comment type="caution">
    <text evidence="2">The sequence shown here is derived from an EMBL/GenBank/DDBJ whole genome shotgun (WGS) entry which is preliminary data.</text>
</comment>
<feature type="signal peptide" evidence="1">
    <location>
        <begin position="1"/>
        <end position="21"/>
    </location>
</feature>
<feature type="chain" id="PRO_5046951211" evidence="1">
    <location>
        <begin position="22"/>
        <end position="198"/>
    </location>
</feature>
<proteinExistence type="predicted"/>
<keyword evidence="1" id="KW-0732">Signal</keyword>
<gene>
    <name evidence="2" type="ORF">ACFQ1Z_13960</name>
</gene>
<dbReference type="RefSeq" id="WP_379058774.1">
    <property type="nucleotide sequence ID" value="NZ_JBHTKB010000003.1"/>
</dbReference>
<dbReference type="Proteomes" id="UP001597128">
    <property type="component" value="Unassembled WGS sequence"/>
</dbReference>
<name>A0ABW3F871_9PROT</name>
<evidence type="ECO:0000313" key="2">
    <source>
        <dbReference type="EMBL" id="MFD0914661.1"/>
    </source>
</evidence>